<accession>A0AAU8B159</accession>
<name>A0AAU8B159_9VIRU</name>
<protein>
    <submittedName>
        <fullName evidence="1">DNA pilot protein</fullName>
    </submittedName>
</protein>
<proteinExistence type="predicted"/>
<organism evidence="1">
    <name type="scientific">Dulem virus 119</name>
    <dbReference type="NCBI Taxonomy" id="3145596"/>
    <lineage>
        <taxon>Viruses</taxon>
        <taxon>Monodnaviria</taxon>
        <taxon>Sangervirae</taxon>
        <taxon>Phixviricota</taxon>
        <taxon>Malgrandaviricetes</taxon>
        <taxon>Petitvirales</taxon>
        <taxon>Microviridae</taxon>
        <taxon>Microvirus</taxon>
    </lineage>
</organism>
<dbReference type="EMBL" id="PP511580">
    <property type="protein sequence ID" value="XCD05588.1"/>
    <property type="molecule type" value="Genomic_DNA"/>
</dbReference>
<evidence type="ECO:0000313" key="1">
    <source>
        <dbReference type="EMBL" id="XCD05588.1"/>
    </source>
</evidence>
<sequence>MNYPQRSSAQAQFDIDSAMDRIISLSRQNSALSEQYAATNRAWQAEQNRIAMEFNASEAAKNRDWQKMMSDTAHQREVADLKAAGLNPVLSAMGGNGAAVTSGATASGYTSSGSRGDVDTSATSALVGLLGSLLSAQTQIANTAVNAQASLAAADKYTAATRYASDVSASASRYGSDRAYAASAYSAETYAAASRYTSDNSLKASQIAAAASTFAAQTHADATRVAASISAAAARYGADMNNLTQNQVAAINAQVQRDLKEMGINADFELQSRDLQNAMEKAKYGGGVMGSGLSYGTMTDFFSDLFSGSGSAKSFGSNTYKQYHPGVPFLRPE</sequence>
<reference evidence="1" key="1">
    <citation type="submission" date="2024-03" db="EMBL/GenBank/DDBJ databases">
        <title>Diverse circular DNA viruses in blood, oral, and fecal samples of captive lemurs.</title>
        <authorList>
            <person name="Paietta E.N."/>
            <person name="Kraberger S."/>
            <person name="Lund M.C."/>
            <person name="Custer J.M."/>
            <person name="Vargas K.M."/>
            <person name="Ehmke E.E."/>
            <person name="Yoder A.D."/>
            <person name="Varsani A."/>
        </authorList>
    </citation>
    <scope>NUCLEOTIDE SEQUENCE</scope>
    <source>
        <strain evidence="1">Duke_24FS_109</strain>
    </source>
</reference>